<dbReference type="OrthoDB" id="18703at2759"/>
<gene>
    <name evidence="6" type="ORF">BCR33DRAFT_716280</name>
</gene>
<evidence type="ECO:0000256" key="1">
    <source>
        <dbReference type="ARBA" id="ARBA00004604"/>
    </source>
</evidence>
<reference evidence="6 7" key="1">
    <citation type="submission" date="2016-07" db="EMBL/GenBank/DDBJ databases">
        <title>Pervasive Adenine N6-methylation of Active Genes in Fungi.</title>
        <authorList>
            <consortium name="DOE Joint Genome Institute"/>
            <person name="Mondo S.J."/>
            <person name="Dannebaum R.O."/>
            <person name="Kuo R.C."/>
            <person name="Labutti K."/>
            <person name="Haridas S."/>
            <person name="Kuo A."/>
            <person name="Salamov A."/>
            <person name="Ahrendt S.R."/>
            <person name="Lipzen A."/>
            <person name="Sullivan W."/>
            <person name="Andreopoulos W.B."/>
            <person name="Clum A."/>
            <person name="Lindquist E."/>
            <person name="Daum C."/>
            <person name="Ramamoorthy G.K."/>
            <person name="Gryganskyi A."/>
            <person name="Culley D."/>
            <person name="Magnuson J.K."/>
            <person name="James T.Y."/>
            <person name="O'Malley M.A."/>
            <person name="Stajich J.E."/>
            <person name="Spatafora J.W."/>
            <person name="Visel A."/>
            <person name="Grigoriev I.V."/>
        </authorList>
    </citation>
    <scope>NUCLEOTIDE SEQUENCE [LARGE SCALE GENOMIC DNA]</scope>
    <source>
        <strain evidence="6 7">JEL800</strain>
    </source>
</reference>
<name>A0A1Y2CEZ3_9FUNG</name>
<feature type="compositionally biased region" description="Basic and acidic residues" evidence="5">
    <location>
        <begin position="43"/>
        <end position="57"/>
    </location>
</feature>
<dbReference type="GO" id="GO:0005730">
    <property type="term" value="C:nucleolus"/>
    <property type="evidence" value="ECO:0007669"/>
    <property type="project" value="UniProtKB-SubCell"/>
</dbReference>
<dbReference type="PANTHER" id="PTHR31109:SF2">
    <property type="entry name" value="RIBOSOME BIOGENESIS PROTEIN SLX9 HOMOLOG"/>
    <property type="match status" value="1"/>
</dbReference>
<dbReference type="GO" id="GO:0000462">
    <property type="term" value="P:maturation of SSU-rRNA from tricistronic rRNA transcript (SSU-rRNA, 5.8S rRNA, LSU-rRNA)"/>
    <property type="evidence" value="ECO:0007669"/>
    <property type="project" value="InterPro"/>
</dbReference>
<evidence type="ECO:0000256" key="3">
    <source>
        <dbReference type="ARBA" id="ARBA00021321"/>
    </source>
</evidence>
<accession>A0A1Y2CEZ3</accession>
<dbReference type="GO" id="GO:0030686">
    <property type="term" value="C:90S preribosome"/>
    <property type="evidence" value="ECO:0007669"/>
    <property type="project" value="InterPro"/>
</dbReference>
<evidence type="ECO:0000313" key="6">
    <source>
        <dbReference type="EMBL" id="ORY45633.1"/>
    </source>
</evidence>
<evidence type="ECO:0000313" key="7">
    <source>
        <dbReference type="Proteomes" id="UP000193642"/>
    </source>
</evidence>
<dbReference type="EMBL" id="MCGO01000019">
    <property type="protein sequence ID" value="ORY45633.1"/>
    <property type="molecule type" value="Genomic_DNA"/>
</dbReference>
<feature type="region of interest" description="Disordered" evidence="5">
    <location>
        <begin position="34"/>
        <end position="67"/>
    </location>
</feature>
<comment type="subcellular location">
    <subcellularLocation>
        <location evidence="1">Nucleus</location>
        <location evidence="1">Nucleolus</location>
    </subcellularLocation>
</comment>
<dbReference type="Pfam" id="PF15341">
    <property type="entry name" value="SLX9"/>
    <property type="match status" value="1"/>
</dbReference>
<sequence>MNGKKKDVFGVAADLSDIQGALEQSMEAPELVDEAADGMDEDGTTRKEAAPKAEKKKPVSQKARNKEGINEMLRMQSIMGHKAFKSNPLATIKTHLKNTL</sequence>
<comment type="caution">
    <text evidence="6">The sequence shown here is derived from an EMBL/GenBank/DDBJ whole genome shotgun (WGS) entry which is preliminary data.</text>
</comment>
<keyword evidence="4" id="KW-0539">Nucleus</keyword>
<evidence type="ECO:0000256" key="2">
    <source>
        <dbReference type="ARBA" id="ARBA00011022"/>
    </source>
</evidence>
<proteinExistence type="inferred from homology"/>
<dbReference type="GO" id="GO:0030688">
    <property type="term" value="C:preribosome, small subunit precursor"/>
    <property type="evidence" value="ECO:0007669"/>
    <property type="project" value="InterPro"/>
</dbReference>
<keyword evidence="7" id="KW-1185">Reference proteome</keyword>
<organism evidence="6 7">
    <name type="scientific">Rhizoclosmatium globosum</name>
    <dbReference type="NCBI Taxonomy" id="329046"/>
    <lineage>
        <taxon>Eukaryota</taxon>
        <taxon>Fungi</taxon>
        <taxon>Fungi incertae sedis</taxon>
        <taxon>Chytridiomycota</taxon>
        <taxon>Chytridiomycota incertae sedis</taxon>
        <taxon>Chytridiomycetes</taxon>
        <taxon>Chytridiales</taxon>
        <taxon>Chytriomycetaceae</taxon>
        <taxon>Rhizoclosmatium</taxon>
    </lineage>
</organism>
<dbReference type="PANTHER" id="PTHR31109">
    <property type="entry name" value="PROTEIN FAM207A"/>
    <property type="match status" value="1"/>
</dbReference>
<dbReference type="Proteomes" id="UP000193642">
    <property type="component" value="Unassembled WGS sequence"/>
</dbReference>
<evidence type="ECO:0000256" key="4">
    <source>
        <dbReference type="ARBA" id="ARBA00023242"/>
    </source>
</evidence>
<evidence type="ECO:0000256" key="5">
    <source>
        <dbReference type="SAM" id="MobiDB-lite"/>
    </source>
</evidence>
<dbReference type="InterPro" id="IPR028160">
    <property type="entry name" value="Slx9-like"/>
</dbReference>
<comment type="similarity">
    <text evidence="2">Belongs to the SLX9 family.</text>
</comment>
<dbReference type="AlphaFoldDB" id="A0A1Y2CEZ3"/>
<protein>
    <recommendedName>
        <fullName evidence="3">Ribosome biogenesis protein SLX9</fullName>
    </recommendedName>
</protein>